<keyword evidence="2" id="KW-1185">Reference proteome</keyword>
<reference evidence="1 2" key="1">
    <citation type="journal article" date="2019" name="Sci. Rep.">
        <title>Orb-weaving spider Araneus ventricosus genome elucidates the spidroin gene catalogue.</title>
        <authorList>
            <person name="Kono N."/>
            <person name="Nakamura H."/>
            <person name="Ohtoshi R."/>
            <person name="Moran D.A.P."/>
            <person name="Shinohara A."/>
            <person name="Yoshida Y."/>
            <person name="Fujiwara M."/>
            <person name="Mori M."/>
            <person name="Tomita M."/>
            <person name="Arakawa K."/>
        </authorList>
    </citation>
    <scope>NUCLEOTIDE SEQUENCE [LARGE SCALE GENOMIC DNA]</scope>
</reference>
<organism evidence="1 2">
    <name type="scientific">Araneus ventricosus</name>
    <name type="common">Orbweaver spider</name>
    <name type="synonym">Epeira ventricosa</name>
    <dbReference type="NCBI Taxonomy" id="182803"/>
    <lineage>
        <taxon>Eukaryota</taxon>
        <taxon>Metazoa</taxon>
        <taxon>Ecdysozoa</taxon>
        <taxon>Arthropoda</taxon>
        <taxon>Chelicerata</taxon>
        <taxon>Arachnida</taxon>
        <taxon>Araneae</taxon>
        <taxon>Araneomorphae</taxon>
        <taxon>Entelegynae</taxon>
        <taxon>Araneoidea</taxon>
        <taxon>Araneidae</taxon>
        <taxon>Araneus</taxon>
    </lineage>
</organism>
<dbReference type="Proteomes" id="UP000499080">
    <property type="component" value="Unassembled WGS sequence"/>
</dbReference>
<comment type="caution">
    <text evidence="1">The sequence shown here is derived from an EMBL/GenBank/DDBJ whole genome shotgun (WGS) entry which is preliminary data.</text>
</comment>
<name>A0A4Y2AT43_ARAVE</name>
<proteinExistence type="predicted"/>
<dbReference type="EMBL" id="BGPR01081483">
    <property type="protein sequence ID" value="GBL83181.1"/>
    <property type="molecule type" value="Genomic_DNA"/>
</dbReference>
<evidence type="ECO:0000313" key="1">
    <source>
        <dbReference type="EMBL" id="GBL83181.1"/>
    </source>
</evidence>
<protein>
    <submittedName>
        <fullName evidence="1">Uncharacterized protein</fullName>
    </submittedName>
</protein>
<accession>A0A4Y2AT43</accession>
<dbReference type="AlphaFoldDB" id="A0A4Y2AT43"/>
<sequence length="84" mass="9368">MLQPRPDWKLYKQPAPKELSLPALLCYDHVALLSDMMSTVHDTLLYCQALRRILLLEIVPSDGTGGPSNIFLSVIVCLTDGSFH</sequence>
<evidence type="ECO:0000313" key="2">
    <source>
        <dbReference type="Proteomes" id="UP000499080"/>
    </source>
</evidence>
<gene>
    <name evidence="1" type="ORF">AVEN_224895_1</name>
</gene>